<sequence length="546" mass="58146">MKKSNPRVNSGRILPAMMVFMTLFLNACSDSSNTSSSALNTSSLGVPGASNGSVLPVTAARVEGPIDGAPVLVGTFIDLPGLGYTTETEYLVSGKASAYVNVNELQTDGKWEIAASETSDYKTRVVVIRPTDAAAFNGTVIMEWLNVSAGFDSPPDWLQAHTEIIRSGFAWVGVSAQKVGVDALIDGTACAINPTCVGPDRYASLALDHPGDFYSYDIFSQVAQALRTPGATSLLGKLEVSHIIAAGESQSAGRMLTYVNAFAPVHAMFDGYLVHSRTAGSAGLQQEGIGICDVAIPTPDIVNVRDDLGVPTIMLQTETDLFILGSYPDNQDDSDNFRLWEVAGTAHADLYTFLQGRQDDGTDPSFTAVSEEQIPVNFPPFTVIDCTPFPVNSGPQRLVVNAAFRALHNWIVDEIPAPRADRLEVAGNPAAFVKDEFGNTQGGVRTPYVDSPIAILEGEGQPQSDFSEVEGNCDINLDNVNFCFLSGTTSLFNANTLSTLYQSNEAYIEALNTATDEAVSKGFLLPEDAALIKANAANSNIFENAP</sequence>
<evidence type="ECO:0000259" key="2">
    <source>
        <dbReference type="Pfam" id="PF20091"/>
    </source>
</evidence>
<organism evidence="3 4">
    <name type="scientific">Candidatus Marimicrobium litorale</name>
    <dbReference type="NCBI Taxonomy" id="2518991"/>
    <lineage>
        <taxon>Bacteria</taxon>
        <taxon>Pseudomonadati</taxon>
        <taxon>Pseudomonadota</taxon>
        <taxon>Gammaproteobacteria</taxon>
        <taxon>Cellvibrionales</taxon>
        <taxon>Halieaceae</taxon>
        <taxon>Marimicrobium</taxon>
    </lineage>
</organism>
<reference evidence="3" key="1">
    <citation type="submission" date="2019-02" db="EMBL/GenBank/DDBJ databases">
        <authorList>
            <person name="Li S.-H."/>
        </authorList>
    </citation>
    <scope>NUCLEOTIDE SEQUENCE</scope>
    <source>
        <strain evidence="3">IMCC11814</strain>
    </source>
</reference>
<dbReference type="EMBL" id="SHNO01000001">
    <property type="protein sequence ID" value="MCX2976795.1"/>
    <property type="molecule type" value="Genomic_DNA"/>
</dbReference>
<comment type="caution">
    <text evidence="3">The sequence shown here is derived from an EMBL/GenBank/DDBJ whole genome shotgun (WGS) entry which is preliminary data.</text>
</comment>
<gene>
    <name evidence="3" type="ORF">EYC82_05450</name>
</gene>
<keyword evidence="4" id="KW-1185">Reference proteome</keyword>
<feature type="signal peptide" evidence="1">
    <location>
        <begin position="1"/>
        <end position="27"/>
    </location>
</feature>
<protein>
    <recommendedName>
        <fullName evidence="2">Alpha/beta hydrolase domain-containing protein</fullName>
    </recommendedName>
</protein>
<feature type="domain" description="Alpha/beta hydrolase" evidence="2">
    <location>
        <begin position="68"/>
        <end position="532"/>
    </location>
</feature>
<keyword evidence="1" id="KW-0732">Signal</keyword>
<dbReference type="Pfam" id="PF20091">
    <property type="entry name" value="Abhydrolase_10"/>
    <property type="match status" value="1"/>
</dbReference>
<dbReference type="Proteomes" id="UP001143304">
    <property type="component" value="Unassembled WGS sequence"/>
</dbReference>
<proteinExistence type="predicted"/>
<evidence type="ECO:0000313" key="3">
    <source>
        <dbReference type="EMBL" id="MCX2976795.1"/>
    </source>
</evidence>
<dbReference type="InterPro" id="IPR045394">
    <property type="entry name" value="Abhydrolase_dom"/>
</dbReference>
<accession>A0ABT3T3F5</accession>
<feature type="chain" id="PRO_5047019243" description="Alpha/beta hydrolase domain-containing protein" evidence="1">
    <location>
        <begin position="28"/>
        <end position="546"/>
    </location>
</feature>
<evidence type="ECO:0000256" key="1">
    <source>
        <dbReference type="SAM" id="SignalP"/>
    </source>
</evidence>
<evidence type="ECO:0000313" key="4">
    <source>
        <dbReference type="Proteomes" id="UP001143304"/>
    </source>
</evidence>
<dbReference type="RefSeq" id="WP_279248536.1">
    <property type="nucleotide sequence ID" value="NZ_SHNO01000001.1"/>
</dbReference>
<name>A0ABT3T3F5_9GAMM</name>